<dbReference type="SUPFAM" id="SSF46785">
    <property type="entry name" value="Winged helix' DNA-binding domain"/>
    <property type="match status" value="1"/>
</dbReference>
<dbReference type="GO" id="GO:0005737">
    <property type="term" value="C:cytoplasm"/>
    <property type="evidence" value="ECO:0007669"/>
    <property type="project" value="TreeGrafter"/>
</dbReference>
<dbReference type="AlphaFoldDB" id="A0A4Q9L150"/>
<accession>A0A4Q9L150</accession>
<dbReference type="EMBL" id="PIXR01001583">
    <property type="protein sequence ID" value="TBU00776.1"/>
    <property type="molecule type" value="Genomic_DNA"/>
</dbReference>
<dbReference type="Pfam" id="PF01399">
    <property type="entry name" value="PCI"/>
    <property type="match status" value="1"/>
</dbReference>
<gene>
    <name evidence="2" type="ORF">CWI39_1583p0020</name>
</gene>
<comment type="caution">
    <text evidence="2">The sequence shown here is derived from an EMBL/GenBank/DDBJ whole genome shotgun (WGS) entry which is preliminary data.</text>
</comment>
<dbReference type="InterPro" id="IPR036388">
    <property type="entry name" value="WH-like_DNA-bd_sf"/>
</dbReference>
<keyword evidence="2" id="KW-0647">Proteasome</keyword>
<reference evidence="2 3" key="1">
    <citation type="submission" date="2017-12" db="EMBL/GenBank/DDBJ databases">
        <authorList>
            <person name="Pombert J.-F."/>
            <person name="Haag K.L."/>
            <person name="Ebert D."/>
        </authorList>
    </citation>
    <scope>NUCLEOTIDE SEQUENCE [LARGE SCALE GENOMIC DNA]</scope>
    <source>
        <strain evidence="2">IL-BN-2</strain>
    </source>
</reference>
<dbReference type="Gene3D" id="1.10.10.10">
    <property type="entry name" value="Winged helix-like DNA-binding domain superfamily/Winged helix DNA-binding domain"/>
    <property type="match status" value="1"/>
</dbReference>
<evidence type="ECO:0000259" key="1">
    <source>
        <dbReference type="PROSITE" id="PS50250"/>
    </source>
</evidence>
<dbReference type="InterPro" id="IPR036390">
    <property type="entry name" value="WH_DNA-bd_sf"/>
</dbReference>
<dbReference type="VEuPathDB" id="MicrosporidiaDB:CWI39_1583p0020"/>
<sequence length="412" mass="49401">MDELLNQEREARSQNDQERMIIVYKKIMENCKSDIERIQICKLLGKRKGLIKPAFKNLISYLIEIFTNQTSSKEILIDLLEKFLSEVINGKIFLEEERICVTNLLKKTYESKKEYLSALNSILIPIETFSTVQEKSIIEYQLEQLRLSNFVQDWIKGDIIIKKIRMRYFKETNDLELERLFYQRANDFYIGQEKFLEVSEKFRLLKNFKNELGTVNFKINFDKENYENDESRKYKMENVILSSFFCIIALYENERENFYKRREILLKSNLEDDYNLIEIKEILKIFLSSDIITYENLKNIFKIFPFANIYNEKIINSINEHNFFVVQKYFKTISLNQLSSIINMSVEECVSKICFMVNNNLIDCKIDQRKEMVQFKIPKVEWKESVGCVLNRLVKANYLIHNEIIENEEEFQ</sequence>
<name>A0A4Q9L150_9MICR</name>
<dbReference type="InterPro" id="IPR054559">
    <property type="entry name" value="PSMD12-CSN4-like_N"/>
</dbReference>
<dbReference type="VEuPathDB" id="MicrosporidiaDB:CWI36_0069p0050"/>
<dbReference type="InterPro" id="IPR000717">
    <property type="entry name" value="PCI_dom"/>
</dbReference>
<dbReference type="GO" id="GO:0008541">
    <property type="term" value="C:proteasome regulatory particle, lid subcomplex"/>
    <property type="evidence" value="ECO:0007669"/>
    <property type="project" value="TreeGrafter"/>
</dbReference>
<proteinExistence type="predicted"/>
<organism evidence="2 3">
    <name type="scientific">Hamiltosporidium magnivora</name>
    <dbReference type="NCBI Taxonomy" id="148818"/>
    <lineage>
        <taxon>Eukaryota</taxon>
        <taxon>Fungi</taxon>
        <taxon>Fungi incertae sedis</taxon>
        <taxon>Microsporidia</taxon>
        <taxon>Dubosqiidae</taxon>
        <taxon>Hamiltosporidium</taxon>
    </lineage>
</organism>
<dbReference type="PANTHER" id="PTHR10855">
    <property type="entry name" value="26S PROTEASOME NON-ATPASE REGULATORY SUBUNIT 12/COP9 SIGNALOSOME COMPLEX SUBUNIT 4"/>
    <property type="match status" value="1"/>
</dbReference>
<dbReference type="Pfam" id="PF22241">
    <property type="entry name" value="PSMD12-CSN4_N"/>
    <property type="match status" value="1"/>
</dbReference>
<dbReference type="Proteomes" id="UP000293045">
    <property type="component" value="Unassembled WGS sequence"/>
</dbReference>
<dbReference type="PROSITE" id="PS50250">
    <property type="entry name" value="PCI"/>
    <property type="match status" value="1"/>
</dbReference>
<evidence type="ECO:0000313" key="2">
    <source>
        <dbReference type="EMBL" id="TBU00776.1"/>
    </source>
</evidence>
<protein>
    <submittedName>
        <fullName evidence="2">Putative non-ATPase regulatory subunit of 26S proteasome</fullName>
    </submittedName>
</protein>
<dbReference type="PANTHER" id="PTHR10855:SF1">
    <property type="entry name" value="26S PROTEASOME NON-ATPASE REGULATORY SUBUNIT 12"/>
    <property type="match status" value="1"/>
</dbReference>
<dbReference type="InterPro" id="IPR040134">
    <property type="entry name" value="PSMD12/CSN4"/>
</dbReference>
<dbReference type="SMART" id="SM00088">
    <property type="entry name" value="PINT"/>
    <property type="match status" value="1"/>
</dbReference>
<feature type="domain" description="PCI" evidence="1">
    <location>
        <begin position="203"/>
        <end position="380"/>
    </location>
</feature>
<evidence type="ECO:0000313" key="3">
    <source>
        <dbReference type="Proteomes" id="UP000293045"/>
    </source>
</evidence>